<feature type="compositionally biased region" description="Acidic residues" evidence="6">
    <location>
        <begin position="93"/>
        <end position="102"/>
    </location>
</feature>
<evidence type="ECO:0008006" key="10">
    <source>
        <dbReference type="Google" id="ProtNLM"/>
    </source>
</evidence>
<proteinExistence type="inferred from homology"/>
<feature type="transmembrane region" description="Helical" evidence="7">
    <location>
        <begin position="580"/>
        <end position="603"/>
    </location>
</feature>
<feature type="transmembrane region" description="Helical" evidence="7">
    <location>
        <begin position="453"/>
        <end position="476"/>
    </location>
</feature>
<feature type="transmembrane region" description="Helical" evidence="7">
    <location>
        <begin position="256"/>
        <end position="280"/>
    </location>
</feature>
<dbReference type="EMBL" id="JARIHO010000006">
    <property type="protein sequence ID" value="KAJ7359214.1"/>
    <property type="molecule type" value="Genomic_DNA"/>
</dbReference>
<comment type="caution">
    <text evidence="8">The sequence shown here is derived from an EMBL/GenBank/DDBJ whole genome shotgun (WGS) entry which is preliminary data.</text>
</comment>
<name>A0AAD7AIC2_9AGAR</name>
<evidence type="ECO:0000256" key="5">
    <source>
        <dbReference type="ARBA" id="ARBA00023136"/>
    </source>
</evidence>
<feature type="transmembrane region" description="Helical" evidence="7">
    <location>
        <begin position="224"/>
        <end position="244"/>
    </location>
</feature>
<keyword evidence="4 7" id="KW-1133">Transmembrane helix</keyword>
<keyword evidence="3 7" id="KW-0812">Transmembrane</keyword>
<reference evidence="8" key="1">
    <citation type="submission" date="2023-03" db="EMBL/GenBank/DDBJ databases">
        <title>Massive genome expansion in bonnet fungi (Mycena s.s.) driven by repeated elements and novel gene families across ecological guilds.</title>
        <authorList>
            <consortium name="Lawrence Berkeley National Laboratory"/>
            <person name="Harder C.B."/>
            <person name="Miyauchi S."/>
            <person name="Viragh M."/>
            <person name="Kuo A."/>
            <person name="Thoen E."/>
            <person name="Andreopoulos B."/>
            <person name="Lu D."/>
            <person name="Skrede I."/>
            <person name="Drula E."/>
            <person name="Henrissat B."/>
            <person name="Morin E."/>
            <person name="Kohler A."/>
            <person name="Barry K."/>
            <person name="LaButti K."/>
            <person name="Morin E."/>
            <person name="Salamov A."/>
            <person name="Lipzen A."/>
            <person name="Mereny Z."/>
            <person name="Hegedus B."/>
            <person name="Baldrian P."/>
            <person name="Stursova M."/>
            <person name="Weitz H."/>
            <person name="Taylor A."/>
            <person name="Grigoriev I.V."/>
            <person name="Nagy L.G."/>
            <person name="Martin F."/>
            <person name="Kauserud H."/>
        </authorList>
    </citation>
    <scope>NUCLEOTIDE SEQUENCE</scope>
    <source>
        <strain evidence="8">CBHHK002</strain>
    </source>
</reference>
<keyword evidence="9" id="KW-1185">Reference proteome</keyword>
<evidence type="ECO:0000313" key="8">
    <source>
        <dbReference type="EMBL" id="KAJ7359214.1"/>
    </source>
</evidence>
<dbReference type="PANTHER" id="PTHR12385:SF88">
    <property type="entry name" value="CHOLINE TRANSPORTER-LIKE PROTEIN CTL1"/>
    <property type="match status" value="1"/>
</dbReference>
<gene>
    <name evidence="8" type="ORF">DFH08DRAFT_845425</name>
</gene>
<dbReference type="GO" id="GO:0005886">
    <property type="term" value="C:plasma membrane"/>
    <property type="evidence" value="ECO:0007669"/>
    <property type="project" value="TreeGrafter"/>
</dbReference>
<evidence type="ECO:0000256" key="7">
    <source>
        <dbReference type="SAM" id="Phobius"/>
    </source>
</evidence>
<feature type="compositionally biased region" description="Pro residues" evidence="6">
    <location>
        <begin position="113"/>
        <end position="124"/>
    </location>
</feature>
<evidence type="ECO:0000256" key="3">
    <source>
        <dbReference type="ARBA" id="ARBA00022692"/>
    </source>
</evidence>
<evidence type="ECO:0000256" key="2">
    <source>
        <dbReference type="ARBA" id="ARBA00007168"/>
    </source>
</evidence>
<accession>A0AAD7AIC2</accession>
<dbReference type="InterPro" id="IPR007603">
    <property type="entry name" value="Choline_transptr-like"/>
</dbReference>
<dbReference type="PANTHER" id="PTHR12385">
    <property type="entry name" value="CHOLINE TRANSPORTER-LIKE (SLC FAMILY 44)"/>
    <property type="match status" value="1"/>
</dbReference>
<feature type="compositionally biased region" description="Acidic residues" evidence="6">
    <location>
        <begin position="66"/>
        <end position="83"/>
    </location>
</feature>
<feature type="transmembrane region" description="Helical" evidence="7">
    <location>
        <begin position="327"/>
        <end position="353"/>
    </location>
</feature>
<comment type="subcellular location">
    <subcellularLocation>
        <location evidence="1">Membrane</location>
        <topology evidence="1">Multi-pass membrane protein</topology>
    </subcellularLocation>
</comment>
<feature type="compositionally biased region" description="Low complexity" evidence="6">
    <location>
        <begin position="17"/>
        <end position="28"/>
    </location>
</feature>
<evidence type="ECO:0000313" key="9">
    <source>
        <dbReference type="Proteomes" id="UP001218218"/>
    </source>
</evidence>
<feature type="region of interest" description="Disordered" evidence="6">
    <location>
        <begin position="710"/>
        <end position="815"/>
    </location>
</feature>
<comment type="similarity">
    <text evidence="2">Belongs to the CTL (choline transporter-like) family.</text>
</comment>
<feature type="transmembrane region" description="Helical" evidence="7">
    <location>
        <begin position="365"/>
        <end position="385"/>
    </location>
</feature>
<feature type="transmembrane region" description="Helical" evidence="7">
    <location>
        <begin position="286"/>
        <end position="306"/>
    </location>
</feature>
<feature type="transmembrane region" description="Helical" evidence="7">
    <location>
        <begin position="190"/>
        <end position="212"/>
    </location>
</feature>
<evidence type="ECO:0000256" key="4">
    <source>
        <dbReference type="ARBA" id="ARBA00022989"/>
    </source>
</evidence>
<evidence type="ECO:0000256" key="6">
    <source>
        <dbReference type="SAM" id="MobiDB-lite"/>
    </source>
</evidence>
<dbReference type="AlphaFoldDB" id="A0AAD7AIC2"/>
<evidence type="ECO:0000256" key="1">
    <source>
        <dbReference type="ARBA" id="ARBA00004141"/>
    </source>
</evidence>
<protein>
    <recommendedName>
        <fullName evidence="10">Transmembrane protein</fullName>
    </recommendedName>
</protein>
<feature type="region of interest" description="Disordered" evidence="6">
    <location>
        <begin position="1"/>
        <end position="147"/>
    </location>
</feature>
<feature type="region of interest" description="Disordered" evidence="6">
    <location>
        <begin position="168"/>
        <end position="187"/>
    </location>
</feature>
<dbReference type="Proteomes" id="UP001218218">
    <property type="component" value="Unassembled WGS sequence"/>
</dbReference>
<feature type="compositionally biased region" description="Basic and acidic residues" evidence="6">
    <location>
        <begin position="42"/>
        <end position="56"/>
    </location>
</feature>
<organism evidence="8 9">
    <name type="scientific">Mycena albidolilacea</name>
    <dbReference type="NCBI Taxonomy" id="1033008"/>
    <lineage>
        <taxon>Eukaryota</taxon>
        <taxon>Fungi</taxon>
        <taxon>Dikarya</taxon>
        <taxon>Basidiomycota</taxon>
        <taxon>Agaricomycotina</taxon>
        <taxon>Agaricomycetes</taxon>
        <taxon>Agaricomycetidae</taxon>
        <taxon>Agaricales</taxon>
        <taxon>Marasmiineae</taxon>
        <taxon>Mycenaceae</taxon>
        <taxon>Mycena</taxon>
    </lineage>
</organism>
<sequence>MSFAQFASGYLKGPQASSSAHPSSSSRSGTQPLFFSFTTDDASVHLDDADQDDPHFAKYNASQQLDGEDEDDPYLRLDDEDGQAENIRSEEYPNMDEDEDGEGVGWLAHQRSPSPPYVPSPPQVPRTISPGPRAYSNPVRSPPPTQSLSLALSESLLPRTGADAHAFHLPSPHSLSARGRSGRRKPQPNAHAMAAFLFAYTLLCVLSLLSLILHSPTERPPPALLHTVPLATFLTFLSALLAYAHLALLRAFLRPVLLLSALAPPLALFLSSVLAFAGSFSAGAGWGLRLFALLPLALALLSVRRLPAELRRAARSPALLSLSARVLFFRAPLLLLLSPLLLLAGLILSLPLLTLLVRLPLSHSWYMQLASALVAIFTLHVFFVARSLQRSVVAGGIGAWYFDYSVPAPPPAPSNHTSSFATAGGFDLQTGSPFVDAQLRVTHAVLLRPLGPLVLAALFSLLLAVLATLRVVLVYLPLALPYRFIALFVDLALGKIHALGERLGGGRYTGVYCGLTGSGFWEGVGGVREVREKGAERAPPTLPLPRAYTLALPFALVAYLRAAGDREGEEGVSYAEQQRAAIAAAVLAGAVCAAVSVFCAGVVRDCADTLYVCHLIDRAAGRRPEPAVEGSDADRQAVFGAFDPSPQAPLDDEAAAGLGLNFGGFDFGLGRFGFGLGGAGAGADGGAGGGAPEQGGRGEEPVYARLRRTSEEANRKVPPPPLPPQSQAQHQQQRGRDTVPPRGFRAPTREFSSVREYSPPPRSALAASAVGRGHVAQPQQQPPAPVEIESDVDSLDSRSDGGGESSGAFPGSGFF</sequence>
<keyword evidence="5 7" id="KW-0472">Membrane</keyword>
<dbReference type="GO" id="GO:0022857">
    <property type="term" value="F:transmembrane transporter activity"/>
    <property type="evidence" value="ECO:0007669"/>
    <property type="project" value="InterPro"/>
</dbReference>
<feature type="compositionally biased region" description="Polar residues" evidence="6">
    <location>
        <begin position="29"/>
        <end position="41"/>
    </location>
</feature>